<dbReference type="GO" id="GO:0005886">
    <property type="term" value="C:plasma membrane"/>
    <property type="evidence" value="ECO:0007669"/>
    <property type="project" value="UniProtKB-SubCell"/>
</dbReference>
<feature type="region of interest" description="Disordered" evidence="7">
    <location>
        <begin position="1"/>
        <end position="23"/>
    </location>
</feature>
<evidence type="ECO:0000313" key="9">
    <source>
        <dbReference type="Proteomes" id="UP000541444"/>
    </source>
</evidence>
<evidence type="ECO:0000256" key="5">
    <source>
        <dbReference type="ARBA" id="ARBA00023136"/>
    </source>
</evidence>
<name>A0A7J7M2T5_9MAGN</name>
<keyword evidence="9" id="KW-1185">Reference proteome</keyword>
<evidence type="ECO:0000256" key="3">
    <source>
        <dbReference type="ARBA" id="ARBA00022475"/>
    </source>
</evidence>
<dbReference type="GO" id="GO:0046854">
    <property type="term" value="P:phosphatidylinositol phosphate biosynthetic process"/>
    <property type="evidence" value="ECO:0007669"/>
    <property type="project" value="TreeGrafter"/>
</dbReference>
<dbReference type="AlphaFoldDB" id="A0A7J7M2T5"/>
<keyword evidence="3" id="KW-1003">Cell membrane</keyword>
<evidence type="ECO:0000256" key="1">
    <source>
        <dbReference type="ARBA" id="ARBA00004236"/>
    </source>
</evidence>
<dbReference type="GO" id="GO:0005829">
    <property type="term" value="C:cytosol"/>
    <property type="evidence" value="ECO:0007669"/>
    <property type="project" value="UniProtKB-SubCell"/>
</dbReference>
<sequence length="439" mass="48818">MSLAEEEYDGTDDELEFESDEDEVATTSARVGFKCRLVLVKLREMYLIRIEEEEEEDINESLTDYSDDDVIDAIKMEILSNQAEIDELQEAESLGSRVDRPARSLLESHEAYLSLSHSLSNPLSGSGDDPLCQWFYETFQSSDPDLRLVVLAFVPLITGLYLSRIINPNTSSNPNSLLTPSLSGFESVILSIYASEYKSRGGKPVLITMPDLSQPSLYHYPKGRVSSGVVSRLKPDVGVLCPPLEQQVGVKSTKRSFIVSVVLDCYYKQISQMPSWSKLELCEFVVKWAGKSCPCRSEFDSVGDNVLEIKDFEDDYKHEIEDGVVEEMSKFEIGEDSKVTSTRIPLPWELLQPVLRILGHCLLAPLISQDVKDAASVAVRCLYARASHELVPQAILATRSLIHLDKRGRAAAKAEADAITASNANTPIKGKPQNFLVSK</sequence>
<evidence type="ECO:0000256" key="2">
    <source>
        <dbReference type="ARBA" id="ARBA00004514"/>
    </source>
</evidence>
<evidence type="ECO:0000256" key="6">
    <source>
        <dbReference type="ARBA" id="ARBA00034482"/>
    </source>
</evidence>
<comment type="subcellular location">
    <subcellularLocation>
        <location evidence="1">Cell membrane</location>
    </subcellularLocation>
    <subcellularLocation>
        <location evidence="2">Cytoplasm</location>
        <location evidence="2">Cytosol</location>
    </subcellularLocation>
</comment>
<protein>
    <recommendedName>
        <fullName evidence="10">Hyccin</fullName>
    </recommendedName>
</protein>
<evidence type="ECO:0000256" key="7">
    <source>
        <dbReference type="SAM" id="MobiDB-lite"/>
    </source>
</evidence>
<dbReference type="PANTHER" id="PTHR31220:SF1">
    <property type="entry name" value="GH21176P"/>
    <property type="match status" value="1"/>
</dbReference>
<comment type="similarity">
    <text evidence="6">Belongs to the Hyccin family.</text>
</comment>
<comment type="caution">
    <text evidence="8">The sequence shown here is derived from an EMBL/GenBank/DDBJ whole genome shotgun (WGS) entry which is preliminary data.</text>
</comment>
<dbReference type="PANTHER" id="PTHR31220">
    <property type="entry name" value="HYCCIN RELATED"/>
    <property type="match status" value="1"/>
</dbReference>
<dbReference type="InterPro" id="IPR018619">
    <property type="entry name" value="Hyccin"/>
</dbReference>
<evidence type="ECO:0008006" key="10">
    <source>
        <dbReference type="Google" id="ProtNLM"/>
    </source>
</evidence>
<keyword evidence="5" id="KW-0472">Membrane</keyword>
<accession>A0A7J7M2T5</accession>
<organism evidence="8 9">
    <name type="scientific">Kingdonia uniflora</name>
    <dbReference type="NCBI Taxonomy" id="39325"/>
    <lineage>
        <taxon>Eukaryota</taxon>
        <taxon>Viridiplantae</taxon>
        <taxon>Streptophyta</taxon>
        <taxon>Embryophyta</taxon>
        <taxon>Tracheophyta</taxon>
        <taxon>Spermatophyta</taxon>
        <taxon>Magnoliopsida</taxon>
        <taxon>Ranunculales</taxon>
        <taxon>Circaeasteraceae</taxon>
        <taxon>Kingdonia</taxon>
    </lineage>
</organism>
<reference evidence="8 9" key="1">
    <citation type="journal article" date="2020" name="IScience">
        <title>Genome Sequencing of the Endangered Kingdonia uniflora (Circaeasteraceae, Ranunculales) Reveals Potential Mechanisms of Evolutionary Specialization.</title>
        <authorList>
            <person name="Sun Y."/>
            <person name="Deng T."/>
            <person name="Zhang A."/>
            <person name="Moore M.J."/>
            <person name="Landis J.B."/>
            <person name="Lin N."/>
            <person name="Zhang H."/>
            <person name="Zhang X."/>
            <person name="Huang J."/>
            <person name="Zhang X."/>
            <person name="Sun H."/>
            <person name="Wang H."/>
        </authorList>
    </citation>
    <scope>NUCLEOTIDE SEQUENCE [LARGE SCALE GENOMIC DNA]</scope>
    <source>
        <strain evidence="8">TB1705</strain>
        <tissue evidence="8">Leaf</tissue>
    </source>
</reference>
<gene>
    <name evidence="8" type="ORF">GIB67_026039</name>
</gene>
<proteinExistence type="inferred from homology"/>
<keyword evidence="4" id="KW-0963">Cytoplasm</keyword>
<dbReference type="OrthoDB" id="18937at2759"/>
<dbReference type="Pfam" id="PF09790">
    <property type="entry name" value="Hyccin"/>
    <property type="match status" value="1"/>
</dbReference>
<dbReference type="EMBL" id="JACGCM010001798">
    <property type="protein sequence ID" value="KAF6149183.1"/>
    <property type="molecule type" value="Genomic_DNA"/>
</dbReference>
<evidence type="ECO:0000256" key="4">
    <source>
        <dbReference type="ARBA" id="ARBA00022490"/>
    </source>
</evidence>
<dbReference type="GO" id="GO:0072659">
    <property type="term" value="P:protein localization to plasma membrane"/>
    <property type="evidence" value="ECO:0007669"/>
    <property type="project" value="TreeGrafter"/>
</dbReference>
<evidence type="ECO:0000313" key="8">
    <source>
        <dbReference type="EMBL" id="KAF6149183.1"/>
    </source>
</evidence>
<dbReference type="Proteomes" id="UP000541444">
    <property type="component" value="Unassembled WGS sequence"/>
</dbReference>